<dbReference type="AlphaFoldDB" id="D0LPC3"/>
<dbReference type="PROSITE" id="PS51257">
    <property type="entry name" value="PROKAR_LIPOPROTEIN"/>
    <property type="match status" value="1"/>
</dbReference>
<proteinExistence type="predicted"/>
<sequence>MTRYGRFERVSRTLGGACLAMLMACAPTSSDEQSGAVGHREQAIGQRSNLTSAEWSTYRADRQYLHSLVKPDVRVRLNFADARQHRYAMTRLKLAGKTPKNSPYLFEAAEALRQTHIARGYRASQIIEPADSSLERQEMHFIELANLGENTPEPTDAYGGASSTIPEGAYYTWVDVDFTDASGYPIGELGWVEEFDGGTNVAIETVGDPTQSTLTRFSVATFKFEDSPAGFVNSYIYTQVGADDPEIYAGTPTRVVAVDAPRDIKFNDNLISVCLNRTWTQDCDYDLTGNPQSIKLPLAGKLTLTSDHVFDVPVLEQLKTDVLGGQNPPGAGSVRLILTQSGGGCLAGDANALTANMKPFWKNLQISPDSKELSWDATAADAMHFADGCRQVQADVKLTMGLRLPLIWPADGSTASTSVTLSDSGRADYTFKRITVTNSCLAAGTQIQLAGGTHAAIESLESGAQVFNPYDSDDRALTIMDTAKGFEAVPMVRIRDDAGRTLLMTEMHPIATPDRGMVQARALRVDDAVMTASGPSKLVEVSRESYDGKVYNLKVGAETELASLGEDQTVVYANGFEVGDGQIQSKYETLAMTQKEGDVLDRLPAQWHRDYLLSQKRE</sequence>
<keyword evidence="2" id="KW-1185">Reference proteome</keyword>
<organism evidence="1 2">
    <name type="scientific">Haliangium ochraceum (strain DSM 14365 / JCM 11303 / SMP-2)</name>
    <dbReference type="NCBI Taxonomy" id="502025"/>
    <lineage>
        <taxon>Bacteria</taxon>
        <taxon>Pseudomonadati</taxon>
        <taxon>Myxococcota</taxon>
        <taxon>Polyangia</taxon>
        <taxon>Haliangiales</taxon>
        <taxon>Kofleriaceae</taxon>
        <taxon>Haliangium</taxon>
    </lineage>
</organism>
<dbReference type="GO" id="GO:0016539">
    <property type="term" value="P:intein-mediated protein splicing"/>
    <property type="evidence" value="ECO:0007669"/>
    <property type="project" value="InterPro"/>
</dbReference>
<reference evidence="1 2" key="1">
    <citation type="journal article" date="2010" name="Stand. Genomic Sci.">
        <title>Complete genome sequence of Haliangium ochraceum type strain (SMP-2).</title>
        <authorList>
            <consortium name="US DOE Joint Genome Institute (JGI-PGF)"/>
            <person name="Ivanova N."/>
            <person name="Daum C."/>
            <person name="Lang E."/>
            <person name="Abt B."/>
            <person name="Kopitz M."/>
            <person name="Saunders E."/>
            <person name="Lapidus A."/>
            <person name="Lucas S."/>
            <person name="Glavina Del Rio T."/>
            <person name="Nolan M."/>
            <person name="Tice H."/>
            <person name="Copeland A."/>
            <person name="Cheng J.F."/>
            <person name="Chen F."/>
            <person name="Bruce D."/>
            <person name="Goodwin L."/>
            <person name="Pitluck S."/>
            <person name="Mavromatis K."/>
            <person name="Pati A."/>
            <person name="Mikhailova N."/>
            <person name="Chen A."/>
            <person name="Palaniappan K."/>
            <person name="Land M."/>
            <person name="Hauser L."/>
            <person name="Chang Y.J."/>
            <person name="Jeffries C.D."/>
            <person name="Detter J.C."/>
            <person name="Brettin T."/>
            <person name="Rohde M."/>
            <person name="Goker M."/>
            <person name="Bristow J."/>
            <person name="Markowitz V."/>
            <person name="Eisen J.A."/>
            <person name="Hugenholtz P."/>
            <person name="Kyrpides N.C."/>
            <person name="Klenk H.P."/>
        </authorList>
    </citation>
    <scope>NUCLEOTIDE SEQUENCE [LARGE SCALE GENOMIC DNA]</scope>
    <source>
        <strain evidence="2">DSM 14365 / CIP 107738 / JCM 11303 / AJ 13395 / SMP-2</strain>
    </source>
</reference>
<dbReference type="STRING" id="502025.Hoch_0874"/>
<dbReference type="CDD" id="cd00081">
    <property type="entry name" value="Hint"/>
    <property type="match status" value="1"/>
</dbReference>
<dbReference type="HOGENOM" id="CLU_486459_0_0_7"/>
<dbReference type="KEGG" id="hoh:Hoch_0874"/>
<dbReference type="InterPro" id="IPR006141">
    <property type="entry name" value="Intein_N"/>
</dbReference>
<dbReference type="SUPFAM" id="SSF51294">
    <property type="entry name" value="Hedgehog/intein (Hint) domain"/>
    <property type="match status" value="1"/>
</dbReference>
<accession>D0LPC3</accession>
<dbReference type="eggNOG" id="COG1372">
    <property type="taxonomic scope" value="Bacteria"/>
</dbReference>
<evidence type="ECO:0008006" key="3">
    <source>
        <dbReference type="Google" id="ProtNLM"/>
    </source>
</evidence>
<evidence type="ECO:0000313" key="1">
    <source>
        <dbReference type="EMBL" id="ACY13488.1"/>
    </source>
</evidence>
<gene>
    <name evidence="1" type="ordered locus">Hoch_0874</name>
</gene>
<dbReference type="InterPro" id="IPR036844">
    <property type="entry name" value="Hint_dom_sf"/>
</dbReference>
<dbReference type="Proteomes" id="UP000001880">
    <property type="component" value="Chromosome"/>
</dbReference>
<dbReference type="Gene3D" id="2.170.16.10">
    <property type="entry name" value="Hedgehog/Intein (Hint) domain"/>
    <property type="match status" value="1"/>
</dbReference>
<dbReference type="EMBL" id="CP001804">
    <property type="protein sequence ID" value="ACY13488.1"/>
    <property type="molecule type" value="Genomic_DNA"/>
</dbReference>
<dbReference type="PROSITE" id="PS50817">
    <property type="entry name" value="INTEIN_N_TER"/>
    <property type="match status" value="1"/>
</dbReference>
<name>D0LPC3_HALO1</name>
<dbReference type="OrthoDB" id="5521784at2"/>
<evidence type="ECO:0000313" key="2">
    <source>
        <dbReference type="Proteomes" id="UP000001880"/>
    </source>
</evidence>
<protein>
    <recommendedName>
        <fullName evidence="3">Hint domain-containing protein</fullName>
    </recommendedName>
</protein>
<dbReference type="RefSeq" id="WP_012826109.1">
    <property type="nucleotide sequence ID" value="NC_013440.1"/>
</dbReference>